<gene>
    <name evidence="4" type="ORF">DEE74_20505</name>
    <name evidence="3" type="ORF">R38712_03113</name>
</gene>
<dbReference type="GO" id="GO:0003677">
    <property type="term" value="F:DNA binding"/>
    <property type="evidence" value="ECO:0007669"/>
    <property type="project" value="InterPro"/>
</dbReference>
<keyword evidence="5" id="KW-1185">Reference proteome</keyword>
<keyword evidence="4" id="KW-0808">Transferase</keyword>
<evidence type="ECO:0000313" key="4">
    <source>
        <dbReference type="EMBL" id="MBX3892251.1"/>
    </source>
</evidence>
<comment type="caution">
    <text evidence="4">The sequence shown here is derived from an EMBL/GenBank/DDBJ whole genome shotgun (WGS) entry which is preliminary data.</text>
</comment>
<evidence type="ECO:0000313" key="3">
    <source>
        <dbReference type="EMBL" id="CAJ0726630.1"/>
    </source>
</evidence>
<dbReference type="GO" id="GO:0032259">
    <property type="term" value="P:methylation"/>
    <property type="evidence" value="ECO:0007669"/>
    <property type="project" value="UniProtKB-KW"/>
</dbReference>
<dbReference type="OMA" id="PHRYLWV"/>
<dbReference type="Proteomes" id="UP001189303">
    <property type="component" value="Unassembled WGS sequence"/>
</dbReference>
<dbReference type="SUPFAM" id="SSF53335">
    <property type="entry name" value="S-adenosyl-L-methionine-dependent methyltransferases"/>
    <property type="match status" value="1"/>
</dbReference>
<dbReference type="EMBL" id="CATWFT010000009">
    <property type="protein sequence ID" value="CAJ0726630.1"/>
    <property type="molecule type" value="Genomic_DNA"/>
</dbReference>
<evidence type="ECO:0000313" key="6">
    <source>
        <dbReference type="Proteomes" id="UP001199322"/>
    </source>
</evidence>
<dbReference type="AlphaFoldDB" id="A0A2P4RAJ7"/>
<evidence type="ECO:0000259" key="2">
    <source>
        <dbReference type="Pfam" id="PF02384"/>
    </source>
</evidence>
<sequence>MSRAAQRRHLETADEHQKALVDLIKAFGYRHRASDVFSDFVEMSALSLSNAVDLAQRDGREARYMEIVKKYTKEEVDQFPKMLGHLVLTYERRMTDVLPGSPAPVRVAGGFGDVLGHTYMLLELGNDRAGQFFTPYSVSSMMAAMQVNDHDPDVAEHGFITVMEPTCGAGGMVIAMAEAMHQAGHNYQTAMHATCIDIDPRCVHMTYVQLALLHIPAVVILGNSLMLEEREVWYTPAHVLGGWNRKLAARERSQETSPPVDSERNFVPAEMGTVLSILEAIEPPQAPAIIEAVPQQHAEIARQREQLSLF</sequence>
<dbReference type="EMBL" id="QGBI01000023">
    <property type="protein sequence ID" value="MBX3892251.1"/>
    <property type="molecule type" value="Genomic_DNA"/>
</dbReference>
<reference evidence="4" key="1">
    <citation type="submission" date="2018-06" db="EMBL/GenBank/DDBJ databases">
        <authorList>
            <person name="O'Rourke A."/>
        </authorList>
    </citation>
    <scope>NUCLEOTIDE SEQUENCE</scope>
    <source>
        <strain evidence="4">132550021-3</strain>
    </source>
</reference>
<dbReference type="Gene3D" id="3.40.50.150">
    <property type="entry name" value="Vaccinia Virus protein VP39"/>
    <property type="match status" value="1"/>
</dbReference>
<evidence type="ECO:0000313" key="5">
    <source>
        <dbReference type="Proteomes" id="UP001189303"/>
    </source>
</evidence>
<dbReference type="Proteomes" id="UP001199322">
    <property type="component" value="Unassembled WGS sequence"/>
</dbReference>
<dbReference type="GO" id="GO:0008170">
    <property type="term" value="F:N-methyltransferase activity"/>
    <property type="evidence" value="ECO:0007669"/>
    <property type="project" value="InterPro"/>
</dbReference>
<dbReference type="InterPro" id="IPR003356">
    <property type="entry name" value="DNA_methylase_A-5"/>
</dbReference>
<reference evidence="3 5" key="2">
    <citation type="submission" date="2023-07" db="EMBL/GenBank/DDBJ databases">
        <authorList>
            <person name="Peeters C."/>
        </authorList>
    </citation>
    <scope>NUCLEOTIDE SEQUENCE [LARGE SCALE GENOMIC DNA]</scope>
    <source>
        <strain evidence="3 5">R-38712</strain>
    </source>
</reference>
<dbReference type="RefSeq" id="WP_012435675.1">
    <property type="nucleotide sequence ID" value="NZ_CATWFT010000009.1"/>
</dbReference>
<dbReference type="Pfam" id="PF02384">
    <property type="entry name" value="N6_Mtase"/>
    <property type="match status" value="1"/>
</dbReference>
<protein>
    <submittedName>
        <fullName evidence="4">N-6 DNA methylase</fullName>
    </submittedName>
</protein>
<dbReference type="PRINTS" id="PR00507">
    <property type="entry name" value="N12N6MTFRASE"/>
</dbReference>
<organism evidence="4 6">
    <name type="scientific">Ralstonia pickettii</name>
    <name type="common">Burkholderia pickettii</name>
    <dbReference type="NCBI Taxonomy" id="329"/>
    <lineage>
        <taxon>Bacteria</taxon>
        <taxon>Pseudomonadati</taxon>
        <taxon>Pseudomonadota</taxon>
        <taxon>Betaproteobacteria</taxon>
        <taxon>Burkholderiales</taxon>
        <taxon>Burkholderiaceae</taxon>
        <taxon>Ralstonia</taxon>
    </lineage>
</organism>
<accession>A0A2P4RAJ7</accession>
<feature type="domain" description="DNA methylase adenine-specific" evidence="2">
    <location>
        <begin position="126"/>
        <end position="225"/>
    </location>
</feature>
<evidence type="ECO:0000256" key="1">
    <source>
        <dbReference type="ARBA" id="ARBA00006594"/>
    </source>
</evidence>
<name>A0A2P4RAJ7_RALPI</name>
<dbReference type="InterPro" id="IPR029063">
    <property type="entry name" value="SAM-dependent_MTases_sf"/>
</dbReference>
<comment type="similarity">
    <text evidence="1">Belongs to the N(4)/N(6)-methyltransferase family.</text>
</comment>
<keyword evidence="4" id="KW-0489">Methyltransferase</keyword>
<proteinExistence type="inferred from homology"/>